<proteinExistence type="predicted"/>
<evidence type="ECO:0000313" key="3">
    <source>
        <dbReference type="EMBL" id="SDK07787.1"/>
    </source>
</evidence>
<keyword evidence="2" id="KW-0472">Membrane</keyword>
<organism evidence="3 4">
    <name type="scientific">Billgrantia gudaonensis</name>
    <dbReference type="NCBI Taxonomy" id="376427"/>
    <lineage>
        <taxon>Bacteria</taxon>
        <taxon>Pseudomonadati</taxon>
        <taxon>Pseudomonadota</taxon>
        <taxon>Gammaproteobacteria</taxon>
        <taxon>Oceanospirillales</taxon>
        <taxon>Halomonadaceae</taxon>
        <taxon>Billgrantia</taxon>
    </lineage>
</organism>
<accession>A0A1G8YYH4</accession>
<protein>
    <recommendedName>
        <fullName evidence="5">DUF2933 domain-containing protein</fullName>
    </recommendedName>
</protein>
<sequence>MKRPESTKPPSGEAESQKEPSSPTAALHKWMMTACVVLMGGAVLLFMWGGQSLSSGAWLLLPLALCLGMHFLMHRHVGHDQRDRDE</sequence>
<evidence type="ECO:0000256" key="1">
    <source>
        <dbReference type="SAM" id="MobiDB-lite"/>
    </source>
</evidence>
<keyword evidence="2" id="KW-0812">Transmembrane</keyword>
<feature type="transmembrane region" description="Helical" evidence="2">
    <location>
        <begin position="30"/>
        <end position="49"/>
    </location>
</feature>
<dbReference type="GeneID" id="97278685"/>
<dbReference type="RefSeq" id="WP_058577548.1">
    <property type="nucleotide sequence ID" value="NZ_FNES01000011.1"/>
</dbReference>
<keyword evidence="2" id="KW-1133">Transmembrane helix</keyword>
<feature type="region of interest" description="Disordered" evidence="1">
    <location>
        <begin position="1"/>
        <end position="24"/>
    </location>
</feature>
<dbReference type="Proteomes" id="UP000198525">
    <property type="component" value="Unassembled WGS sequence"/>
</dbReference>
<reference evidence="3 4" key="1">
    <citation type="submission" date="2016-10" db="EMBL/GenBank/DDBJ databases">
        <authorList>
            <person name="de Groot N.N."/>
        </authorList>
    </citation>
    <scope>NUCLEOTIDE SEQUENCE [LARGE SCALE GENOMIC DNA]</scope>
    <source>
        <strain evidence="3 4">CGMCC 1.6133</strain>
    </source>
</reference>
<gene>
    <name evidence="3" type="ORF">SAMN04487954_11138</name>
</gene>
<evidence type="ECO:0000313" key="4">
    <source>
        <dbReference type="Proteomes" id="UP000198525"/>
    </source>
</evidence>
<feature type="transmembrane region" description="Helical" evidence="2">
    <location>
        <begin position="55"/>
        <end position="73"/>
    </location>
</feature>
<evidence type="ECO:0000256" key="2">
    <source>
        <dbReference type="SAM" id="Phobius"/>
    </source>
</evidence>
<dbReference type="EMBL" id="FNES01000011">
    <property type="protein sequence ID" value="SDK07787.1"/>
    <property type="molecule type" value="Genomic_DNA"/>
</dbReference>
<name>A0A1G8YYH4_9GAMM</name>
<dbReference type="AlphaFoldDB" id="A0A1G8YYH4"/>
<evidence type="ECO:0008006" key="5">
    <source>
        <dbReference type="Google" id="ProtNLM"/>
    </source>
</evidence>
<keyword evidence="4" id="KW-1185">Reference proteome</keyword>
<dbReference type="STRING" id="376427.SAMN04487954_11138"/>